<evidence type="ECO:0008006" key="4">
    <source>
        <dbReference type="Google" id="ProtNLM"/>
    </source>
</evidence>
<reference evidence="2 3" key="1">
    <citation type="journal article" date="2019" name="Int. J. Syst. Evol. Microbiol.">
        <title>The Global Catalogue of Microorganisms (GCM) 10K type strain sequencing project: providing services to taxonomists for standard genome sequencing and annotation.</title>
        <authorList>
            <consortium name="The Broad Institute Genomics Platform"/>
            <consortium name="The Broad Institute Genome Sequencing Center for Infectious Disease"/>
            <person name="Wu L."/>
            <person name="Ma J."/>
        </authorList>
    </citation>
    <scope>NUCLEOTIDE SEQUENCE [LARGE SCALE GENOMIC DNA]</scope>
    <source>
        <strain evidence="2 3">JCM 15933</strain>
    </source>
</reference>
<sequence length="247" mass="25375">MARSRIVAPVGTRSVETNSGHAACGENRRVRLPYGGWAASRSGTGTARALTASSWQRCSCGSLPSAAADPAADAAPEAFAAGVPDAPADGEVAGPDVNAPVVAATATTSDPTRAAIPTVSARGPRAGRSGIRARRPRPPARTGRRRPAGTSVLTRHGRSLPCKAWCQPARRLNIRSGPGTGYGSVGSAAYGAVVNITCYTFGEYVGGGYWPSSTWDRITNPATGATGYAADTWISTAYDVKTMVPQC</sequence>
<dbReference type="EMBL" id="BAAAQD010000004">
    <property type="protein sequence ID" value="GAA1509996.1"/>
    <property type="molecule type" value="Genomic_DNA"/>
</dbReference>
<comment type="caution">
    <text evidence="2">The sequence shown here is derived from an EMBL/GenBank/DDBJ whole genome shotgun (WGS) entry which is preliminary data.</text>
</comment>
<evidence type="ECO:0000256" key="1">
    <source>
        <dbReference type="SAM" id="MobiDB-lite"/>
    </source>
</evidence>
<keyword evidence="3" id="KW-1185">Reference proteome</keyword>
<feature type="region of interest" description="Disordered" evidence="1">
    <location>
        <begin position="119"/>
        <end position="151"/>
    </location>
</feature>
<feature type="region of interest" description="Disordered" evidence="1">
    <location>
        <begin position="1"/>
        <end position="20"/>
    </location>
</feature>
<organism evidence="2 3">
    <name type="scientific">Dactylosporangium maewongense</name>
    <dbReference type="NCBI Taxonomy" id="634393"/>
    <lineage>
        <taxon>Bacteria</taxon>
        <taxon>Bacillati</taxon>
        <taxon>Actinomycetota</taxon>
        <taxon>Actinomycetes</taxon>
        <taxon>Micromonosporales</taxon>
        <taxon>Micromonosporaceae</taxon>
        <taxon>Dactylosporangium</taxon>
    </lineage>
</organism>
<dbReference type="Gene3D" id="2.30.30.40">
    <property type="entry name" value="SH3 Domains"/>
    <property type="match status" value="1"/>
</dbReference>
<proteinExistence type="predicted"/>
<name>A0ABN2A2K0_9ACTN</name>
<evidence type="ECO:0000313" key="2">
    <source>
        <dbReference type="EMBL" id="GAA1509996.1"/>
    </source>
</evidence>
<feature type="compositionally biased region" description="Low complexity" evidence="1">
    <location>
        <begin position="121"/>
        <end position="130"/>
    </location>
</feature>
<dbReference type="RefSeq" id="WP_344501996.1">
    <property type="nucleotide sequence ID" value="NZ_BAAAQD010000004.1"/>
</dbReference>
<dbReference type="Proteomes" id="UP001501470">
    <property type="component" value="Unassembled WGS sequence"/>
</dbReference>
<accession>A0ABN2A2K0</accession>
<protein>
    <recommendedName>
        <fullName evidence="4">SH3 domain-containing protein</fullName>
    </recommendedName>
</protein>
<gene>
    <name evidence="2" type="ORF">GCM10009827_025210</name>
</gene>
<evidence type="ECO:0000313" key="3">
    <source>
        <dbReference type="Proteomes" id="UP001501470"/>
    </source>
</evidence>
<feature type="compositionally biased region" description="Basic residues" evidence="1">
    <location>
        <begin position="131"/>
        <end position="147"/>
    </location>
</feature>